<keyword evidence="2" id="KW-1185">Reference proteome</keyword>
<proteinExistence type="predicted"/>
<reference evidence="1" key="1">
    <citation type="submission" date="2023-04" db="EMBL/GenBank/DDBJ databases">
        <title>A chromosome-level genome assembly of the parasitoid wasp Eretmocerus hayati.</title>
        <authorList>
            <person name="Zhong Y."/>
            <person name="Liu S."/>
            <person name="Liu Y."/>
        </authorList>
    </citation>
    <scope>NUCLEOTIDE SEQUENCE</scope>
    <source>
        <strain evidence="1">ZJU_SS_LIU_2023</strain>
    </source>
</reference>
<name>A0ACC2P4V9_9HYME</name>
<protein>
    <submittedName>
        <fullName evidence="1">Uncharacterized protein</fullName>
    </submittedName>
</protein>
<organism evidence="1 2">
    <name type="scientific">Eretmocerus hayati</name>
    <dbReference type="NCBI Taxonomy" id="131215"/>
    <lineage>
        <taxon>Eukaryota</taxon>
        <taxon>Metazoa</taxon>
        <taxon>Ecdysozoa</taxon>
        <taxon>Arthropoda</taxon>
        <taxon>Hexapoda</taxon>
        <taxon>Insecta</taxon>
        <taxon>Pterygota</taxon>
        <taxon>Neoptera</taxon>
        <taxon>Endopterygota</taxon>
        <taxon>Hymenoptera</taxon>
        <taxon>Apocrita</taxon>
        <taxon>Proctotrupomorpha</taxon>
        <taxon>Chalcidoidea</taxon>
        <taxon>Aphelinidae</taxon>
        <taxon>Aphelininae</taxon>
        <taxon>Eretmocerus</taxon>
    </lineage>
</organism>
<evidence type="ECO:0000313" key="2">
    <source>
        <dbReference type="Proteomes" id="UP001239111"/>
    </source>
</evidence>
<evidence type="ECO:0000313" key="1">
    <source>
        <dbReference type="EMBL" id="KAJ8678359.1"/>
    </source>
</evidence>
<gene>
    <name evidence="1" type="ORF">QAD02_014146</name>
</gene>
<comment type="caution">
    <text evidence="1">The sequence shown here is derived from an EMBL/GenBank/DDBJ whole genome shotgun (WGS) entry which is preliminary data.</text>
</comment>
<dbReference type="Proteomes" id="UP001239111">
    <property type="component" value="Chromosome 2"/>
</dbReference>
<sequence>MSGTSWIYNLNKPQLLVVCKENEVEHQSSDTVDDLRKKLRELVRGAEESGQEKLVITWEDVKNKYITNRKQAEQYLIANGVTDSKEKRAIMLSKVIAETYDVIAKVCETKKPGEKEYDAIVKAMSDYIKLPAPYLVYRNDFRSRMQQDNESISEYVAALQTLAMDRKFPENHADDQILGQLIIGLCSENIKAELLKIIDSKLDTALQKAFGSEAAEKSARKLEHGRTHQQELHHIGGPAPMHAQGCGRGRGRARDRSNSVGRGKPNGWQTNTAGRGHFQNSRGRVMAQRGSARHQG</sequence>
<accession>A0ACC2P4V9</accession>
<dbReference type="EMBL" id="CM056742">
    <property type="protein sequence ID" value="KAJ8678359.1"/>
    <property type="molecule type" value="Genomic_DNA"/>
</dbReference>